<protein>
    <recommendedName>
        <fullName evidence="9">TRAP transporter small permease protein</fullName>
    </recommendedName>
</protein>
<evidence type="ECO:0000259" key="10">
    <source>
        <dbReference type="Pfam" id="PF04290"/>
    </source>
</evidence>
<comment type="similarity">
    <text evidence="8 9">Belongs to the TRAP transporter small permease family.</text>
</comment>
<sequence>MRAVATFVHGVEAVVRLFGWIAAWTCVVLVGLVAGDVLMRYVFRIGAVWLQELQWHLISPIALFGMSYLLMMGEQVRVDVFYERFPTGLQRVIEVIGGLLLLVMGLYIAWLTLPWIAQSFARGEVSPNPGGLPLRWLLKSLIPFGFVLLALQGWPTRCVRRLPCPHEVNNACLPMNG</sequence>
<feature type="transmembrane region" description="Helical" evidence="9">
    <location>
        <begin position="92"/>
        <end position="116"/>
    </location>
</feature>
<comment type="subunit">
    <text evidence="9">The complex comprises the extracytoplasmic solute receptor protein and the two transmembrane proteins.</text>
</comment>
<comment type="function">
    <text evidence="9">Part of the tripartite ATP-independent periplasmic (TRAP) transport system.</text>
</comment>
<evidence type="ECO:0000256" key="3">
    <source>
        <dbReference type="ARBA" id="ARBA00022475"/>
    </source>
</evidence>
<dbReference type="InterPro" id="IPR007387">
    <property type="entry name" value="TRAP_DctQ"/>
</dbReference>
<dbReference type="Proteomes" id="UP000320231">
    <property type="component" value="Chromosome"/>
</dbReference>
<keyword evidence="2 9" id="KW-0813">Transport</keyword>
<keyword evidence="6 9" id="KW-1133">Transmembrane helix</keyword>
<evidence type="ECO:0000256" key="5">
    <source>
        <dbReference type="ARBA" id="ARBA00022692"/>
    </source>
</evidence>
<evidence type="ECO:0000256" key="4">
    <source>
        <dbReference type="ARBA" id="ARBA00022519"/>
    </source>
</evidence>
<dbReference type="AlphaFoldDB" id="A0A455U355"/>
<dbReference type="PANTHER" id="PTHR35011:SF4">
    <property type="entry name" value="SLL1102 PROTEIN"/>
    <property type="match status" value="1"/>
</dbReference>
<name>A0A455U355_9GAMM</name>
<evidence type="ECO:0000256" key="2">
    <source>
        <dbReference type="ARBA" id="ARBA00022448"/>
    </source>
</evidence>
<dbReference type="InterPro" id="IPR055348">
    <property type="entry name" value="DctQ"/>
</dbReference>
<dbReference type="GO" id="GO:0005886">
    <property type="term" value="C:plasma membrane"/>
    <property type="evidence" value="ECO:0007669"/>
    <property type="project" value="UniProtKB-SubCell"/>
</dbReference>
<dbReference type="KEGG" id="hsr:HSBAA_18060"/>
<evidence type="ECO:0000256" key="8">
    <source>
        <dbReference type="ARBA" id="ARBA00038436"/>
    </source>
</evidence>
<dbReference type="GO" id="GO:0022857">
    <property type="term" value="F:transmembrane transporter activity"/>
    <property type="evidence" value="ECO:0007669"/>
    <property type="project" value="UniProtKB-UniRule"/>
</dbReference>
<accession>A0A455U355</accession>
<comment type="subcellular location">
    <subcellularLocation>
        <location evidence="1 9">Cell inner membrane</location>
        <topology evidence="1 9">Multi-pass membrane protein</topology>
    </subcellularLocation>
</comment>
<dbReference type="EMBL" id="AP019514">
    <property type="protein sequence ID" value="BBI60500.1"/>
    <property type="molecule type" value="Genomic_DNA"/>
</dbReference>
<feature type="domain" description="Tripartite ATP-independent periplasmic transporters DctQ component" evidence="10">
    <location>
        <begin position="29"/>
        <end position="152"/>
    </location>
</feature>
<keyword evidence="7 9" id="KW-0472">Membrane</keyword>
<keyword evidence="4 9" id="KW-0997">Cell inner membrane</keyword>
<evidence type="ECO:0000256" key="7">
    <source>
        <dbReference type="ARBA" id="ARBA00023136"/>
    </source>
</evidence>
<proteinExistence type="inferred from homology"/>
<reference evidence="11 12" key="1">
    <citation type="journal article" date="2019" name="Microbiol. Resour. Announc.">
        <title>Complete Genome Sequence of Halomonas sulfidaeris Strain Esulfide1 Isolated from a Metal Sulfide Rock at a Depth of 2,200 Meters, Obtained Using Nanopore Sequencing.</title>
        <authorList>
            <person name="Saito M."/>
            <person name="Nishigata A."/>
            <person name="Galipon J."/>
            <person name="Arakawa K."/>
        </authorList>
    </citation>
    <scope>NUCLEOTIDE SEQUENCE [LARGE SCALE GENOMIC DNA]</scope>
    <source>
        <strain evidence="11 12">ATCC BAA-803</strain>
    </source>
</reference>
<evidence type="ECO:0000256" key="6">
    <source>
        <dbReference type="ARBA" id="ARBA00022989"/>
    </source>
</evidence>
<evidence type="ECO:0000313" key="11">
    <source>
        <dbReference type="EMBL" id="BBI60500.1"/>
    </source>
</evidence>
<feature type="transmembrane region" description="Helical" evidence="9">
    <location>
        <begin position="21"/>
        <end position="41"/>
    </location>
</feature>
<organism evidence="11 12">
    <name type="scientific">Vreelandella sulfidaeris</name>
    <dbReference type="NCBI Taxonomy" id="115553"/>
    <lineage>
        <taxon>Bacteria</taxon>
        <taxon>Pseudomonadati</taxon>
        <taxon>Pseudomonadota</taxon>
        <taxon>Gammaproteobacteria</taxon>
        <taxon>Oceanospirillales</taxon>
        <taxon>Halomonadaceae</taxon>
        <taxon>Vreelandella</taxon>
    </lineage>
</organism>
<keyword evidence="5 9" id="KW-0812">Transmembrane</keyword>
<evidence type="ECO:0000256" key="9">
    <source>
        <dbReference type="RuleBase" id="RU369079"/>
    </source>
</evidence>
<keyword evidence="3" id="KW-1003">Cell membrane</keyword>
<feature type="transmembrane region" description="Helical" evidence="9">
    <location>
        <begin position="53"/>
        <end position="71"/>
    </location>
</feature>
<dbReference type="Pfam" id="PF04290">
    <property type="entry name" value="DctQ"/>
    <property type="match status" value="1"/>
</dbReference>
<gene>
    <name evidence="11" type="ORF">HSBAA_18060</name>
</gene>
<evidence type="ECO:0000313" key="12">
    <source>
        <dbReference type="Proteomes" id="UP000320231"/>
    </source>
</evidence>
<feature type="transmembrane region" description="Helical" evidence="9">
    <location>
        <begin position="136"/>
        <end position="154"/>
    </location>
</feature>
<dbReference type="PANTHER" id="PTHR35011">
    <property type="entry name" value="2,3-DIKETO-L-GULONATE TRAP TRANSPORTER SMALL PERMEASE PROTEIN YIAM"/>
    <property type="match status" value="1"/>
</dbReference>
<evidence type="ECO:0000256" key="1">
    <source>
        <dbReference type="ARBA" id="ARBA00004429"/>
    </source>
</evidence>